<keyword evidence="16 22" id="KW-0961">Cell wall biogenesis/degradation</keyword>
<dbReference type="GO" id="GO:0071555">
    <property type="term" value="P:cell wall organization"/>
    <property type="evidence" value="ECO:0007669"/>
    <property type="project" value="UniProtKB-KW"/>
</dbReference>
<feature type="binding site" evidence="25">
    <location>
        <position position="315"/>
    </location>
    <ligand>
        <name>Mg(2+)</name>
        <dbReference type="ChEBI" id="CHEBI:18420"/>
        <label>1</label>
    </ligand>
</feature>
<comment type="catalytic activity">
    <reaction evidence="17 22">
        <text>2 D-alanine + ATP = D-alanyl-D-alanine + ADP + phosphate + H(+)</text>
        <dbReference type="Rhea" id="RHEA:11224"/>
        <dbReference type="ChEBI" id="CHEBI:15378"/>
        <dbReference type="ChEBI" id="CHEBI:30616"/>
        <dbReference type="ChEBI" id="CHEBI:43474"/>
        <dbReference type="ChEBI" id="CHEBI:57416"/>
        <dbReference type="ChEBI" id="CHEBI:57822"/>
        <dbReference type="ChEBI" id="CHEBI:456216"/>
        <dbReference type="EC" id="6.3.2.4"/>
    </reaction>
</comment>
<dbReference type="InterPro" id="IPR011761">
    <property type="entry name" value="ATP-grasp"/>
</dbReference>
<feature type="binding site" evidence="24">
    <location>
        <begin position="191"/>
        <end position="193"/>
    </location>
    <ligand>
        <name>ATP</name>
        <dbReference type="ChEBI" id="CHEBI:30616"/>
    </ligand>
</feature>
<evidence type="ECO:0000259" key="27">
    <source>
        <dbReference type="PROSITE" id="PS50975"/>
    </source>
</evidence>
<dbReference type="NCBIfam" id="TIGR01205">
    <property type="entry name" value="D_ala_D_alaTIGR"/>
    <property type="match status" value="1"/>
</dbReference>
<dbReference type="InterPro" id="IPR011127">
    <property type="entry name" value="Dala_Dala_lig_N"/>
</dbReference>
<organism evidence="28 29">
    <name type="scientific">Mobilicoccus pelagius NBRC 104925</name>
    <dbReference type="NCBI Taxonomy" id="1089455"/>
    <lineage>
        <taxon>Bacteria</taxon>
        <taxon>Bacillati</taxon>
        <taxon>Actinomycetota</taxon>
        <taxon>Actinomycetes</taxon>
        <taxon>Micrococcales</taxon>
        <taxon>Dermatophilaceae</taxon>
        <taxon>Mobilicoccus</taxon>
    </lineage>
</organism>
<dbReference type="NCBIfam" id="NF002378">
    <property type="entry name" value="PRK01372.1"/>
    <property type="match status" value="1"/>
</dbReference>
<dbReference type="Gene3D" id="3.30.1490.20">
    <property type="entry name" value="ATP-grasp fold, A domain"/>
    <property type="match status" value="1"/>
</dbReference>
<keyword evidence="7 22" id="KW-0963">Cytoplasm</keyword>
<keyword evidence="9 25" id="KW-0479">Metal-binding</keyword>
<name>H5UNF8_9MICO</name>
<dbReference type="Gene3D" id="3.40.50.20">
    <property type="match status" value="1"/>
</dbReference>
<keyword evidence="15 25" id="KW-0464">Manganese</keyword>
<reference evidence="28 29" key="1">
    <citation type="submission" date="2012-02" db="EMBL/GenBank/DDBJ databases">
        <title>Whole genome shotgun sequence of Mobilicoccus pelagius NBRC 104925.</title>
        <authorList>
            <person name="Yoshida Y."/>
            <person name="Hosoyama A."/>
            <person name="Tsuchikane K."/>
            <person name="Katsumata H."/>
            <person name="Yamazaki S."/>
            <person name="Fujita N."/>
        </authorList>
    </citation>
    <scope>NUCLEOTIDE SEQUENCE [LARGE SCALE GENOMIC DNA]</scope>
    <source>
        <strain evidence="28 29">NBRC 104925</strain>
    </source>
</reference>
<dbReference type="FunFam" id="3.30.470.20:FF:000008">
    <property type="entry name" value="D-alanine--D-alanine ligase"/>
    <property type="match status" value="1"/>
</dbReference>
<keyword evidence="10 24" id="KW-0547">Nucleotide-binding</keyword>
<evidence type="ECO:0000256" key="4">
    <source>
        <dbReference type="ARBA" id="ARBA00004752"/>
    </source>
</evidence>
<dbReference type="GO" id="GO:0009252">
    <property type="term" value="P:peptidoglycan biosynthetic process"/>
    <property type="evidence" value="ECO:0007669"/>
    <property type="project" value="UniProtKB-UniRule"/>
</dbReference>
<comment type="function">
    <text evidence="2 22">Cell wall formation.</text>
</comment>
<protein>
    <recommendedName>
        <fullName evidence="19 22">D-alanine--D-alanine ligase</fullName>
        <ecNumber evidence="6 22">6.3.2.4</ecNumber>
    </recommendedName>
    <alternativeName>
        <fullName evidence="21 22">D-Ala-D-Ala ligase</fullName>
    </alternativeName>
    <alternativeName>
        <fullName evidence="20 22">D-alanylalanine synthetase</fullName>
    </alternativeName>
</protein>
<feature type="binding site" evidence="25">
    <location>
        <position position="330"/>
    </location>
    <ligand>
        <name>Mg(2+)</name>
        <dbReference type="ChEBI" id="CHEBI:18420"/>
        <label>2</label>
    </ligand>
</feature>
<dbReference type="Gene3D" id="3.30.470.20">
    <property type="entry name" value="ATP-grasp fold, B domain"/>
    <property type="match status" value="1"/>
</dbReference>
<comment type="pathway">
    <text evidence="4 22">Cell wall biogenesis; peptidoglycan biosynthesis.</text>
</comment>
<dbReference type="GO" id="GO:0046872">
    <property type="term" value="F:metal ion binding"/>
    <property type="evidence" value="ECO:0007669"/>
    <property type="project" value="UniProtKB-KW"/>
</dbReference>
<evidence type="ECO:0000256" key="18">
    <source>
        <dbReference type="ARBA" id="ARBA00060592"/>
    </source>
</evidence>
<dbReference type="Pfam" id="PF07478">
    <property type="entry name" value="Dala_Dala_lig_C"/>
    <property type="match status" value="1"/>
</dbReference>
<evidence type="ECO:0000256" key="7">
    <source>
        <dbReference type="ARBA" id="ARBA00022490"/>
    </source>
</evidence>
<evidence type="ECO:0000256" key="22">
    <source>
        <dbReference type="HAMAP-Rule" id="MF_00047"/>
    </source>
</evidence>
<dbReference type="Pfam" id="PF01820">
    <property type="entry name" value="Dala_Dala_lig_N"/>
    <property type="match status" value="1"/>
</dbReference>
<dbReference type="PROSITE" id="PS50975">
    <property type="entry name" value="ATP_GRASP"/>
    <property type="match status" value="1"/>
</dbReference>
<dbReference type="EC" id="6.3.2.4" evidence="6 22"/>
<comment type="caution">
    <text evidence="28">The sequence shown here is derived from an EMBL/GenBank/DDBJ whole genome shotgun (WGS) entry which is preliminary data.</text>
</comment>
<evidence type="ECO:0000256" key="21">
    <source>
        <dbReference type="ARBA" id="ARBA00077154"/>
    </source>
</evidence>
<feature type="binding site" evidence="24">
    <location>
        <position position="147"/>
    </location>
    <ligand>
        <name>ATP</name>
        <dbReference type="ChEBI" id="CHEBI:30616"/>
    </ligand>
</feature>
<dbReference type="InterPro" id="IPR016185">
    <property type="entry name" value="PreATP-grasp_dom_sf"/>
</dbReference>
<evidence type="ECO:0000256" key="24">
    <source>
        <dbReference type="PIRSR" id="PIRSR039102-2"/>
    </source>
</evidence>
<dbReference type="HAMAP" id="MF_00047">
    <property type="entry name" value="Dala_Dala_lig"/>
    <property type="match status" value="1"/>
</dbReference>
<evidence type="ECO:0000313" key="29">
    <source>
        <dbReference type="Proteomes" id="UP000004367"/>
    </source>
</evidence>
<dbReference type="PIRSF" id="PIRSF039102">
    <property type="entry name" value="Ddl/VanB"/>
    <property type="match status" value="1"/>
</dbReference>
<evidence type="ECO:0000256" key="5">
    <source>
        <dbReference type="ARBA" id="ARBA00010871"/>
    </source>
</evidence>
<keyword evidence="13 22" id="KW-0133">Cell shape</keyword>
<keyword evidence="14 22" id="KW-0573">Peptidoglycan synthesis</keyword>
<comment type="pathway">
    <text evidence="18">Glycan biosynthesis.</text>
</comment>
<dbReference type="UniPathway" id="UPA00219"/>
<gene>
    <name evidence="22 28" type="primary">ddl</name>
    <name evidence="28" type="ORF">MOPEL_007_00820</name>
</gene>
<evidence type="ECO:0000256" key="14">
    <source>
        <dbReference type="ARBA" id="ARBA00022984"/>
    </source>
</evidence>
<dbReference type="GO" id="GO:0005524">
    <property type="term" value="F:ATP binding"/>
    <property type="evidence" value="ECO:0007669"/>
    <property type="project" value="UniProtKB-UniRule"/>
</dbReference>
<feature type="active site" evidence="23">
    <location>
        <position position="199"/>
    </location>
</feature>
<keyword evidence="11 26" id="KW-0067">ATP-binding</keyword>
<evidence type="ECO:0000256" key="12">
    <source>
        <dbReference type="ARBA" id="ARBA00022842"/>
    </source>
</evidence>
<keyword evidence="8 22" id="KW-0436">Ligase</keyword>
<evidence type="ECO:0000256" key="10">
    <source>
        <dbReference type="ARBA" id="ARBA00022741"/>
    </source>
</evidence>
<evidence type="ECO:0000256" key="3">
    <source>
        <dbReference type="ARBA" id="ARBA00004496"/>
    </source>
</evidence>
<dbReference type="InterPro" id="IPR000291">
    <property type="entry name" value="D-Ala_lig_Van_CS"/>
</dbReference>
<sequence>MSTPQPKTRVALVYGGRSSEHAVSCATAAGVMSAIDTDRFDVVPIGIARDGRWVLGGADLTALALAPGHTPEVTGEGDLRLPLATDNRTVVDVRGAQGATALGDVDVVFPLLHGPFGEDGTLQGMLELADIPYVGCGVLASATMMDKHAMKGVFASHGLPIGPFVTITDRQWCTDPQAAIDAACALTFPLFVKPARAGSSVGITRVHSREELPAAVEAARAHDPKVVVEQGIVGREIECGVLQGRGHDAPRTSLLGEIVVDSEHGFYDFDAKYLDEKDVVLSCPAELPQGDADRIRTMAAEAFEAAGCEGLARVDFFYTPEGDVVVNEINTMPGFTPHSMYPQMWLASGMTYRDLITELIDLALTRRVGLR</sequence>
<evidence type="ECO:0000256" key="9">
    <source>
        <dbReference type="ARBA" id="ARBA00022723"/>
    </source>
</evidence>
<dbReference type="OrthoDB" id="9813261at2"/>
<evidence type="ECO:0000256" key="25">
    <source>
        <dbReference type="PIRSR" id="PIRSR039102-3"/>
    </source>
</evidence>
<evidence type="ECO:0000256" key="8">
    <source>
        <dbReference type="ARBA" id="ARBA00022598"/>
    </source>
</evidence>
<evidence type="ECO:0000256" key="2">
    <source>
        <dbReference type="ARBA" id="ARBA00003921"/>
    </source>
</evidence>
<dbReference type="NCBIfam" id="NF002528">
    <property type="entry name" value="PRK01966.1-4"/>
    <property type="match status" value="1"/>
</dbReference>
<comment type="cofactor">
    <cofactor evidence="25">
        <name>Mg(2+)</name>
        <dbReference type="ChEBI" id="CHEBI:18420"/>
    </cofactor>
    <cofactor evidence="25">
        <name>Mn(2+)</name>
        <dbReference type="ChEBI" id="CHEBI:29035"/>
    </cofactor>
    <text evidence="25">Binds 2 magnesium or manganese ions per subunit.</text>
</comment>
<feature type="binding site" evidence="25">
    <location>
        <position position="328"/>
    </location>
    <ligand>
        <name>Mg(2+)</name>
        <dbReference type="ChEBI" id="CHEBI:18420"/>
        <label>1</label>
    </ligand>
</feature>
<feature type="binding site" evidence="24">
    <location>
        <begin position="199"/>
        <end position="200"/>
    </location>
    <ligand>
        <name>ATP</name>
        <dbReference type="ChEBI" id="CHEBI:30616"/>
    </ligand>
</feature>
<evidence type="ECO:0000256" key="26">
    <source>
        <dbReference type="PROSITE-ProRule" id="PRU00409"/>
    </source>
</evidence>
<dbReference type="SUPFAM" id="SSF56059">
    <property type="entry name" value="Glutathione synthetase ATP-binding domain-like"/>
    <property type="match status" value="1"/>
</dbReference>
<evidence type="ECO:0000256" key="6">
    <source>
        <dbReference type="ARBA" id="ARBA00012216"/>
    </source>
</evidence>
<evidence type="ECO:0000256" key="11">
    <source>
        <dbReference type="ARBA" id="ARBA00022840"/>
    </source>
</evidence>
<feature type="binding site" evidence="24">
    <location>
        <begin position="229"/>
        <end position="236"/>
    </location>
    <ligand>
        <name>ATP</name>
        <dbReference type="ChEBI" id="CHEBI:30616"/>
    </ligand>
</feature>
<dbReference type="EMBL" id="BAFE01000007">
    <property type="protein sequence ID" value="GAB47266.1"/>
    <property type="molecule type" value="Genomic_DNA"/>
</dbReference>
<dbReference type="SUPFAM" id="SSF52440">
    <property type="entry name" value="PreATP-grasp domain"/>
    <property type="match status" value="1"/>
</dbReference>
<dbReference type="PROSITE" id="PS00844">
    <property type="entry name" value="DALA_DALA_LIGASE_2"/>
    <property type="match status" value="1"/>
</dbReference>
<dbReference type="PANTHER" id="PTHR23132">
    <property type="entry name" value="D-ALANINE--D-ALANINE LIGASE"/>
    <property type="match status" value="1"/>
</dbReference>
<comment type="cofactor">
    <cofactor evidence="1">
        <name>Mn(2+)</name>
        <dbReference type="ChEBI" id="CHEBI:29035"/>
    </cofactor>
</comment>
<dbReference type="PANTHER" id="PTHR23132:SF25">
    <property type="entry name" value="D-ALANINE--D-ALANINE LIGASE A"/>
    <property type="match status" value="1"/>
</dbReference>
<accession>H5UNF8</accession>
<dbReference type="FunFam" id="3.30.1490.20:FF:000007">
    <property type="entry name" value="D-alanine--D-alanine ligase"/>
    <property type="match status" value="1"/>
</dbReference>
<evidence type="ECO:0000256" key="20">
    <source>
        <dbReference type="ARBA" id="ARBA00076288"/>
    </source>
</evidence>
<dbReference type="STRING" id="1089455.MOPEL_007_00820"/>
<evidence type="ECO:0000256" key="23">
    <source>
        <dbReference type="PIRSR" id="PIRSR039102-1"/>
    </source>
</evidence>
<dbReference type="Proteomes" id="UP000004367">
    <property type="component" value="Unassembled WGS sequence"/>
</dbReference>
<evidence type="ECO:0000256" key="13">
    <source>
        <dbReference type="ARBA" id="ARBA00022960"/>
    </source>
</evidence>
<dbReference type="GO" id="GO:0005829">
    <property type="term" value="C:cytosol"/>
    <property type="evidence" value="ECO:0007669"/>
    <property type="project" value="TreeGrafter"/>
</dbReference>
<keyword evidence="29" id="KW-1185">Reference proteome</keyword>
<evidence type="ECO:0000256" key="16">
    <source>
        <dbReference type="ARBA" id="ARBA00023316"/>
    </source>
</evidence>
<evidence type="ECO:0000313" key="28">
    <source>
        <dbReference type="EMBL" id="GAB47266.1"/>
    </source>
</evidence>
<dbReference type="InterPro" id="IPR011095">
    <property type="entry name" value="Dala_Dala_lig_C"/>
</dbReference>
<feature type="binding site" evidence="24">
    <location>
        <begin position="327"/>
        <end position="328"/>
    </location>
    <ligand>
        <name>ATP</name>
        <dbReference type="ChEBI" id="CHEBI:30616"/>
    </ligand>
</feature>
<feature type="binding site" evidence="25">
    <location>
        <position position="328"/>
    </location>
    <ligand>
        <name>Mg(2+)</name>
        <dbReference type="ChEBI" id="CHEBI:18420"/>
        <label>2</label>
    </ligand>
</feature>
<evidence type="ECO:0000256" key="1">
    <source>
        <dbReference type="ARBA" id="ARBA00001936"/>
    </source>
</evidence>
<comment type="subcellular location">
    <subcellularLocation>
        <location evidence="3 22">Cytoplasm</location>
    </subcellularLocation>
</comment>
<dbReference type="InterPro" id="IPR005905">
    <property type="entry name" value="D_ala_D_ala"/>
</dbReference>
<keyword evidence="12 25" id="KW-0460">Magnesium</keyword>
<feature type="active site" evidence="23">
    <location>
        <position position="339"/>
    </location>
</feature>
<evidence type="ECO:0000256" key="17">
    <source>
        <dbReference type="ARBA" id="ARBA00047614"/>
    </source>
</evidence>
<feature type="active site" evidence="23">
    <location>
        <position position="20"/>
    </location>
</feature>
<dbReference type="eggNOG" id="COG1181">
    <property type="taxonomic scope" value="Bacteria"/>
</dbReference>
<evidence type="ECO:0000256" key="15">
    <source>
        <dbReference type="ARBA" id="ARBA00023211"/>
    </source>
</evidence>
<evidence type="ECO:0000256" key="19">
    <source>
        <dbReference type="ARBA" id="ARBA00068427"/>
    </source>
</evidence>
<dbReference type="RefSeq" id="WP_009481164.1">
    <property type="nucleotide sequence ID" value="NZ_BAFE01000007.1"/>
</dbReference>
<proteinExistence type="inferred from homology"/>
<comment type="similarity">
    <text evidence="5 22">Belongs to the D-alanine--D-alanine ligase family.</text>
</comment>
<dbReference type="InterPro" id="IPR013815">
    <property type="entry name" value="ATP_grasp_subdomain_1"/>
</dbReference>
<dbReference type="GO" id="GO:0008360">
    <property type="term" value="P:regulation of cell shape"/>
    <property type="evidence" value="ECO:0007669"/>
    <property type="project" value="UniProtKB-KW"/>
</dbReference>
<feature type="domain" description="ATP-grasp" evidence="27">
    <location>
        <begin position="151"/>
        <end position="361"/>
    </location>
</feature>
<dbReference type="PROSITE" id="PS00843">
    <property type="entry name" value="DALA_DALA_LIGASE_1"/>
    <property type="match status" value="1"/>
</dbReference>
<dbReference type="GO" id="GO:0008716">
    <property type="term" value="F:D-alanine-D-alanine ligase activity"/>
    <property type="evidence" value="ECO:0007669"/>
    <property type="project" value="UniProtKB-UniRule"/>
</dbReference>
<dbReference type="AlphaFoldDB" id="H5UNF8"/>